<dbReference type="AlphaFoldDB" id="A0A178J753"/>
<dbReference type="GeneID" id="78077632"/>
<organism evidence="7 8">
    <name type="scientific">Vibrio europaeus</name>
    <dbReference type="NCBI Taxonomy" id="300876"/>
    <lineage>
        <taxon>Bacteria</taxon>
        <taxon>Pseudomonadati</taxon>
        <taxon>Pseudomonadota</taxon>
        <taxon>Gammaproteobacteria</taxon>
        <taxon>Vibrionales</taxon>
        <taxon>Vibrionaceae</taxon>
        <taxon>Vibrio</taxon>
        <taxon>Vibrio oreintalis group</taxon>
    </lineage>
</organism>
<comment type="similarity">
    <text evidence="1">Belongs to the bacterial secretin family.</text>
</comment>
<evidence type="ECO:0000256" key="3">
    <source>
        <dbReference type="SAM" id="SignalP"/>
    </source>
</evidence>
<evidence type="ECO:0000256" key="1">
    <source>
        <dbReference type="RuleBase" id="RU004003"/>
    </source>
</evidence>
<comment type="caution">
    <text evidence="7">The sequence shown here is derived from an EMBL/GenBank/DDBJ whole genome shotgun (WGS) entry which is preliminary data.</text>
</comment>
<protein>
    <submittedName>
        <fullName evidence="6">Type II and III secretion system protein family protein</fullName>
    </submittedName>
</protein>
<evidence type="ECO:0000313" key="9">
    <source>
        <dbReference type="Proteomes" id="UP001150001"/>
    </source>
</evidence>
<sequence>MQQFLLRLSRWAMAAAACISIPAWSAGLSIAMGDASSVSTEQEIGTIFVSSPDVADYQILDSHKFVVFGKQLGDTRIMVFAKDNSKIYDRKVNVVRDVSLVNRQLKLHYPDLKVKVEAVDEQVLATGEIINQTQQQEVVTLIGELLKLKKKETGGKSGDSGSSKGGSSGGDVKGVKADFIKKVEYDGLVDKLKIASADQINVKLSIADVSRTLNEELGFKWGSEGAGAAGQFLLTDFDAGKLSTLISAIDDNSLGQMLAEPNLSVISGESATFLVGGELPVVTSSANGSSVQYKEYGIKLAFAAKSLESGRIRLKLKPEVSSVDQTYSGANNFMPALRTRKAETTLELKDGESFVIGGLMSSEEVEGMSKIPGAGDIPVLGALFRSAATKREKRELVIVATVNRVKPQHASEIQLPHMQPTGTFKRLFGLSETPKYRVTYDLLSQGGFKK</sequence>
<dbReference type="Proteomes" id="UP000094761">
    <property type="component" value="Unassembled WGS sequence"/>
</dbReference>
<evidence type="ECO:0000256" key="2">
    <source>
        <dbReference type="SAM" id="MobiDB-lite"/>
    </source>
</evidence>
<feature type="signal peptide" evidence="3">
    <location>
        <begin position="1"/>
        <end position="25"/>
    </location>
</feature>
<dbReference type="InterPro" id="IPR032789">
    <property type="entry name" value="T2SS-T3SS_pil_N"/>
</dbReference>
<evidence type="ECO:0000313" key="7">
    <source>
        <dbReference type="EMBL" id="OAM97457.1"/>
    </source>
</evidence>
<accession>A0A178J753</accession>
<evidence type="ECO:0000313" key="8">
    <source>
        <dbReference type="Proteomes" id="UP000094761"/>
    </source>
</evidence>
<dbReference type="Proteomes" id="UP001150001">
    <property type="component" value="Unassembled WGS sequence"/>
</dbReference>
<dbReference type="Pfam" id="PF13629">
    <property type="entry name" value="T2SS-T3SS_pil_N"/>
    <property type="match status" value="1"/>
</dbReference>
<name>A0A178J753_9VIBR</name>
<reference evidence="7 8" key="1">
    <citation type="submission" date="2016-03" db="EMBL/GenBank/DDBJ databases">
        <title>Draft genome sequence of the Vibrio tubiashii subs. europaeus.</title>
        <authorList>
            <person name="Spinard E."/>
            <person name="Dubert J."/>
            <person name="Nelson D.R."/>
            <person name="Barja J.L."/>
        </authorList>
    </citation>
    <scope>NUCLEOTIDE SEQUENCE [LARGE SCALE GENOMIC DNA]</scope>
    <source>
        <strain evidence="8">PP-638</strain>
        <strain evidence="7">PP2-638</strain>
    </source>
</reference>
<feature type="domain" description="Pilus formation protein N-terminal" evidence="5">
    <location>
        <begin position="28"/>
        <end position="94"/>
    </location>
</feature>
<feature type="compositionally biased region" description="Gly residues" evidence="2">
    <location>
        <begin position="155"/>
        <end position="171"/>
    </location>
</feature>
<evidence type="ECO:0000313" key="6">
    <source>
        <dbReference type="EMBL" id="MDC5739880.1"/>
    </source>
</evidence>
<evidence type="ECO:0000259" key="5">
    <source>
        <dbReference type="Pfam" id="PF13629"/>
    </source>
</evidence>
<feature type="chain" id="PRO_5044292215" evidence="3">
    <location>
        <begin position="26"/>
        <end position="450"/>
    </location>
</feature>
<dbReference type="GO" id="GO:0015627">
    <property type="term" value="C:type II protein secretion system complex"/>
    <property type="evidence" value="ECO:0007669"/>
    <property type="project" value="TreeGrafter"/>
</dbReference>
<feature type="region of interest" description="Disordered" evidence="2">
    <location>
        <begin position="152"/>
        <end position="171"/>
    </location>
</feature>
<dbReference type="Pfam" id="PF00263">
    <property type="entry name" value="Secretin"/>
    <property type="match status" value="1"/>
</dbReference>
<dbReference type="InterPro" id="IPR050810">
    <property type="entry name" value="Bact_Secretion_Sys_Channel"/>
</dbReference>
<gene>
    <name evidence="7" type="ORF">AZ468_18075</name>
    <name evidence="6" type="ORF">OPW20_07360</name>
</gene>
<dbReference type="EMBL" id="JAPFIT010000012">
    <property type="protein sequence ID" value="MDC5739880.1"/>
    <property type="molecule type" value="Genomic_DNA"/>
</dbReference>
<dbReference type="RefSeq" id="WP_084656882.1">
    <property type="nucleotide sequence ID" value="NZ_JAPFIM010000015.1"/>
</dbReference>
<dbReference type="PANTHER" id="PTHR30332:SF17">
    <property type="entry name" value="TYPE IV PILIATION SYSTEM PROTEIN DR_0774-RELATED"/>
    <property type="match status" value="1"/>
</dbReference>
<keyword evidence="9" id="KW-1185">Reference proteome</keyword>
<keyword evidence="3" id="KW-0732">Signal</keyword>
<evidence type="ECO:0000259" key="4">
    <source>
        <dbReference type="Pfam" id="PF00263"/>
    </source>
</evidence>
<dbReference type="InterPro" id="IPR004846">
    <property type="entry name" value="T2SS/T3SS_dom"/>
</dbReference>
<dbReference type="GO" id="GO:0009306">
    <property type="term" value="P:protein secretion"/>
    <property type="evidence" value="ECO:0007669"/>
    <property type="project" value="InterPro"/>
</dbReference>
<dbReference type="PANTHER" id="PTHR30332">
    <property type="entry name" value="PROBABLE GENERAL SECRETION PATHWAY PROTEIN D"/>
    <property type="match status" value="1"/>
</dbReference>
<dbReference type="EMBL" id="LUAX01000007">
    <property type="protein sequence ID" value="OAM97457.1"/>
    <property type="molecule type" value="Genomic_DNA"/>
</dbReference>
<dbReference type="OrthoDB" id="9775455at2"/>
<proteinExistence type="inferred from homology"/>
<reference evidence="6" key="2">
    <citation type="submission" date="2022-11" db="EMBL/GenBank/DDBJ databases">
        <title>Role of the vibriolysin VemA secreted by the emergent pathogen Vibrio europaeus in the colonization of Manila clam mucus.</title>
        <authorList>
            <person name="Martinez C."/>
            <person name="Rodriguez S."/>
            <person name="Vences A."/>
            <person name="Barja J.L."/>
            <person name="Toranzo A.E."/>
            <person name="Dubert J."/>
        </authorList>
    </citation>
    <scope>NUCLEOTIDE SEQUENCE</scope>
    <source>
        <strain evidence="6">3454</strain>
    </source>
</reference>
<feature type="domain" description="Type II/III secretion system secretin-like" evidence="4">
    <location>
        <begin position="249"/>
        <end position="401"/>
    </location>
</feature>